<evidence type="ECO:0000259" key="1">
    <source>
        <dbReference type="Pfam" id="PF22691"/>
    </source>
</evidence>
<dbReference type="eggNOG" id="COG0183">
    <property type="taxonomic scope" value="Bacteria"/>
</dbReference>
<dbReference type="PANTHER" id="PTHR42870">
    <property type="entry name" value="ACETYL-COA C-ACETYLTRANSFERASE"/>
    <property type="match status" value="1"/>
</dbReference>
<dbReference type="AlphaFoldDB" id="I0H4J1"/>
<dbReference type="RefSeq" id="WP_014442823.1">
    <property type="nucleotide sequence ID" value="NC_017093.1"/>
</dbReference>
<dbReference type="GO" id="GO:0016747">
    <property type="term" value="F:acyltransferase activity, transferring groups other than amino-acyl groups"/>
    <property type="evidence" value="ECO:0007669"/>
    <property type="project" value="InterPro"/>
</dbReference>
<proteinExistence type="predicted"/>
<dbReference type="KEGG" id="ams:AMIS_27080"/>
<keyword evidence="3" id="KW-1185">Reference proteome</keyword>
<evidence type="ECO:0000313" key="3">
    <source>
        <dbReference type="Proteomes" id="UP000007882"/>
    </source>
</evidence>
<dbReference type="Pfam" id="PF22691">
    <property type="entry name" value="Thiolase_C_1"/>
    <property type="match status" value="1"/>
</dbReference>
<name>I0H4J1_ACTM4</name>
<dbReference type="PATRIC" id="fig|512565.3.peg.2708"/>
<protein>
    <recommendedName>
        <fullName evidence="1">Thiolase C-terminal domain-containing protein</fullName>
    </recommendedName>
</protein>
<accession>I0H4J1</accession>
<dbReference type="InterPro" id="IPR002155">
    <property type="entry name" value="Thiolase"/>
</dbReference>
<dbReference type="InterPro" id="IPR016039">
    <property type="entry name" value="Thiolase-like"/>
</dbReference>
<dbReference type="STRING" id="512565.AMIS_27080"/>
<dbReference type="HOGENOM" id="CLU_035425_2_1_11"/>
<dbReference type="SUPFAM" id="SSF53901">
    <property type="entry name" value="Thiolase-like"/>
    <property type="match status" value="2"/>
</dbReference>
<reference evidence="2 3" key="1">
    <citation type="submission" date="2012-02" db="EMBL/GenBank/DDBJ databases">
        <title>Complete genome sequence of Actinoplanes missouriensis 431 (= NBRC 102363).</title>
        <authorList>
            <person name="Ohnishi Y."/>
            <person name="Ishikawa J."/>
            <person name="Sekine M."/>
            <person name="Hosoyama A."/>
            <person name="Harada T."/>
            <person name="Narita H."/>
            <person name="Hata T."/>
            <person name="Konno Y."/>
            <person name="Tutikane K."/>
            <person name="Fujita N."/>
            <person name="Horinouchi S."/>
            <person name="Hayakawa M."/>
        </authorList>
    </citation>
    <scope>NUCLEOTIDE SEQUENCE [LARGE SCALE GENOMIC DNA]</scope>
    <source>
        <strain evidence="3">ATCC 14538 / DSM 43046 / CBS 188.64 / JCM 3121 / NBRC 102363 / NCIMB 12654 / NRRL B-3342 / UNCC 431</strain>
    </source>
</reference>
<dbReference type="OrthoDB" id="9785768at2"/>
<organism evidence="2 3">
    <name type="scientific">Actinoplanes missouriensis (strain ATCC 14538 / DSM 43046 / CBS 188.64 / JCM 3121 / NBRC 102363 / NCIMB 12654 / NRRL B-3342 / UNCC 431)</name>
    <dbReference type="NCBI Taxonomy" id="512565"/>
    <lineage>
        <taxon>Bacteria</taxon>
        <taxon>Bacillati</taxon>
        <taxon>Actinomycetota</taxon>
        <taxon>Actinomycetes</taxon>
        <taxon>Micromonosporales</taxon>
        <taxon>Micromonosporaceae</taxon>
        <taxon>Actinoplanes</taxon>
    </lineage>
</organism>
<sequence length="383" mass="40067">MTSTAVIVGAAETDRIGRLPTHSTLMLHVEAARNALSDAGLGVADIDGIATVAAPGALTVADALGITPSWIDTTSVGGTSFLFHVRHAAAAIAAGLCTTVLITHGESGRSQIGEPPYHRDPSSLLGQFEAPYGITGSPSLFTLPALRYLQDTGTTREQMAMVAVAQRRWAARNPRALYQQEITVEDVFASPVIAYPFHRLECCLVTDGGGALVITSAERARDLPKRHPRVHVLGAGEAMDSPMVSQMQDLTSSRGFRLSSQAAFAQAGIGVGDVDHLMIYDAFAHLPLYGLEDMGFVKRGEAGAFIAEGHTSPGGSLPLNTNGGGLSYTHTGMYGMFAVLEAVRQLRGEAAAQVTDPRISVVLGNGGMFEAAATLVLGAESTV</sequence>
<evidence type="ECO:0000313" key="2">
    <source>
        <dbReference type="EMBL" id="BAL87928.1"/>
    </source>
</evidence>
<dbReference type="PIRSF" id="PIRSF000429">
    <property type="entry name" value="Ac-CoA_Ac_transf"/>
    <property type="match status" value="1"/>
</dbReference>
<dbReference type="InterPro" id="IPR055140">
    <property type="entry name" value="Thiolase_C_2"/>
</dbReference>
<gene>
    <name evidence="2" type="ordered locus">AMIS_27080</name>
</gene>
<dbReference type="PANTHER" id="PTHR42870:SF1">
    <property type="entry name" value="NON-SPECIFIC LIPID-TRANSFER PROTEIN-LIKE 2"/>
    <property type="match status" value="1"/>
</dbReference>
<dbReference type="Gene3D" id="3.40.47.10">
    <property type="match status" value="1"/>
</dbReference>
<dbReference type="Proteomes" id="UP000007882">
    <property type="component" value="Chromosome"/>
</dbReference>
<dbReference type="EMBL" id="AP012319">
    <property type="protein sequence ID" value="BAL87928.1"/>
    <property type="molecule type" value="Genomic_DNA"/>
</dbReference>
<dbReference type="CDD" id="cd00829">
    <property type="entry name" value="SCP-x_thiolase"/>
    <property type="match status" value="1"/>
</dbReference>
<feature type="domain" description="Thiolase C-terminal" evidence="1">
    <location>
        <begin position="236"/>
        <end position="378"/>
    </location>
</feature>